<keyword evidence="9" id="KW-1185">Reference proteome</keyword>
<name>A0A6L9L7I1_9BACT</name>
<keyword evidence="3" id="KW-0540">Nuclease</keyword>
<dbReference type="Pfam" id="PF07927">
    <property type="entry name" value="HicA_toxin"/>
    <property type="match status" value="1"/>
</dbReference>
<keyword evidence="5" id="KW-0378">Hydrolase</keyword>
<comment type="caution">
    <text evidence="8">The sequence shown here is derived from an EMBL/GenBank/DDBJ whole genome shotgun (WGS) entry which is preliminary data.</text>
</comment>
<comment type="similarity">
    <text evidence="1">Belongs to the HicA mRNA interferase family.</text>
</comment>
<dbReference type="GO" id="GO:0016787">
    <property type="term" value="F:hydrolase activity"/>
    <property type="evidence" value="ECO:0007669"/>
    <property type="project" value="UniProtKB-KW"/>
</dbReference>
<evidence type="ECO:0000256" key="4">
    <source>
        <dbReference type="ARBA" id="ARBA00022759"/>
    </source>
</evidence>
<evidence type="ECO:0000256" key="1">
    <source>
        <dbReference type="ARBA" id="ARBA00006620"/>
    </source>
</evidence>
<evidence type="ECO:0000256" key="3">
    <source>
        <dbReference type="ARBA" id="ARBA00022722"/>
    </source>
</evidence>
<gene>
    <name evidence="8" type="ORF">GK108_05335</name>
</gene>
<dbReference type="GO" id="GO:0003729">
    <property type="term" value="F:mRNA binding"/>
    <property type="evidence" value="ECO:0007669"/>
    <property type="project" value="InterPro"/>
</dbReference>
<dbReference type="InterPro" id="IPR012933">
    <property type="entry name" value="HicA_mRNA_interferase"/>
</dbReference>
<dbReference type="Proteomes" id="UP000474175">
    <property type="component" value="Unassembled WGS sequence"/>
</dbReference>
<dbReference type="Gene3D" id="3.30.920.30">
    <property type="entry name" value="Hypothetical protein"/>
    <property type="match status" value="1"/>
</dbReference>
<evidence type="ECO:0000256" key="7">
    <source>
        <dbReference type="ARBA" id="ARBA00023016"/>
    </source>
</evidence>
<sequence>MKISVLNKLLREKGWQIIQQHESHYSLGHAVKSQVACFIIPASSTEQVPIGTLNAILRSAGKTGINHHWTSSIRQLNELSVVLEKHGKFIWGRIEVAGLLAATRGSSIDEVIDTLRTLLINCASDENTCYRSLFESIIFEPVYDTTAVWDLFRQVKANHIAGNAGIDIESISRFMAGSTFPSVEQAERLEASIRALGRQLMQVSIR</sequence>
<evidence type="ECO:0000313" key="8">
    <source>
        <dbReference type="EMBL" id="NDU94288.1"/>
    </source>
</evidence>
<evidence type="ECO:0000256" key="5">
    <source>
        <dbReference type="ARBA" id="ARBA00022801"/>
    </source>
</evidence>
<dbReference type="AlphaFoldDB" id="A0A6L9L7I1"/>
<organism evidence="8 9">
    <name type="scientific">Spirosoma terrae</name>
    <dbReference type="NCBI Taxonomy" id="1968276"/>
    <lineage>
        <taxon>Bacteria</taxon>
        <taxon>Pseudomonadati</taxon>
        <taxon>Bacteroidota</taxon>
        <taxon>Cytophagia</taxon>
        <taxon>Cytophagales</taxon>
        <taxon>Cytophagaceae</taxon>
        <taxon>Spirosoma</taxon>
    </lineage>
</organism>
<evidence type="ECO:0000256" key="6">
    <source>
        <dbReference type="ARBA" id="ARBA00022884"/>
    </source>
</evidence>
<dbReference type="InterPro" id="IPR038570">
    <property type="entry name" value="HicA_sf"/>
</dbReference>
<keyword evidence="4" id="KW-0255">Endonuclease</keyword>
<keyword evidence="2" id="KW-1277">Toxin-antitoxin system</keyword>
<proteinExistence type="inferred from homology"/>
<evidence type="ECO:0000313" key="9">
    <source>
        <dbReference type="Proteomes" id="UP000474175"/>
    </source>
</evidence>
<reference evidence="8 9" key="1">
    <citation type="submission" date="2020-02" db="EMBL/GenBank/DDBJ databases">
        <title>Draft genome sequence of two Spirosoma agri KCTC 52727 and Spirosoma terrae KCTC 52035.</title>
        <authorList>
            <person name="Rojas J."/>
            <person name="Ambika Manirajan B."/>
            <person name="Suarez C."/>
            <person name="Ratering S."/>
            <person name="Schnell S."/>
        </authorList>
    </citation>
    <scope>NUCLEOTIDE SEQUENCE [LARGE SCALE GENOMIC DNA]</scope>
    <source>
        <strain evidence="8 9">KCTC 52035</strain>
    </source>
</reference>
<keyword evidence="7" id="KW-0346">Stress response</keyword>
<evidence type="ECO:0008006" key="10">
    <source>
        <dbReference type="Google" id="ProtNLM"/>
    </source>
</evidence>
<keyword evidence="6" id="KW-0694">RNA-binding</keyword>
<dbReference type="SUPFAM" id="SSF54786">
    <property type="entry name" value="YcfA/nrd intein domain"/>
    <property type="match status" value="1"/>
</dbReference>
<protein>
    <recommendedName>
        <fullName evidence="10">Type II toxin-antitoxin system HicA family toxin</fullName>
    </recommendedName>
</protein>
<dbReference type="GO" id="GO:0004519">
    <property type="term" value="F:endonuclease activity"/>
    <property type="evidence" value="ECO:0007669"/>
    <property type="project" value="UniProtKB-KW"/>
</dbReference>
<dbReference type="EMBL" id="JAAFZH010000002">
    <property type="protein sequence ID" value="NDU94288.1"/>
    <property type="molecule type" value="Genomic_DNA"/>
</dbReference>
<accession>A0A6L9L7I1</accession>
<dbReference type="RefSeq" id="WP_163944027.1">
    <property type="nucleotide sequence ID" value="NZ_JAAFZH010000002.1"/>
</dbReference>
<evidence type="ECO:0000256" key="2">
    <source>
        <dbReference type="ARBA" id="ARBA00022649"/>
    </source>
</evidence>